<dbReference type="SUPFAM" id="SSF82171">
    <property type="entry name" value="DPP6 N-terminal domain-like"/>
    <property type="match status" value="1"/>
</dbReference>
<evidence type="ECO:0000313" key="2">
    <source>
        <dbReference type="Proteomes" id="UP000179242"/>
    </source>
</evidence>
<name>A0A1F4U3A0_UNCSA</name>
<accession>A0A1F4U3A0</accession>
<dbReference type="PROSITE" id="PS51257">
    <property type="entry name" value="PROKAR_LIPOPROTEIN"/>
    <property type="match status" value="1"/>
</dbReference>
<evidence type="ECO:0000313" key="1">
    <source>
        <dbReference type="EMBL" id="OGC39361.1"/>
    </source>
</evidence>
<protein>
    <recommendedName>
        <fullName evidence="3">DUF5050 domain-containing protein</fullName>
    </recommendedName>
</protein>
<dbReference type="Gene3D" id="2.120.10.30">
    <property type="entry name" value="TolB, C-terminal domain"/>
    <property type="match status" value="1"/>
</dbReference>
<comment type="caution">
    <text evidence="1">The sequence shown here is derived from an EMBL/GenBank/DDBJ whole genome shotgun (WGS) entry which is preliminary data.</text>
</comment>
<dbReference type="EMBL" id="MEUJ01000009">
    <property type="protein sequence ID" value="OGC39361.1"/>
    <property type="molecule type" value="Genomic_DNA"/>
</dbReference>
<gene>
    <name evidence="1" type="ORF">A2438_06555</name>
</gene>
<organism evidence="1 2">
    <name type="scientific">candidate division WOR-1 bacterium RIFOXYC2_FULL_46_14</name>
    <dbReference type="NCBI Taxonomy" id="1802587"/>
    <lineage>
        <taxon>Bacteria</taxon>
        <taxon>Bacillati</taxon>
        <taxon>Saganbacteria</taxon>
    </lineage>
</organism>
<evidence type="ECO:0008006" key="3">
    <source>
        <dbReference type="Google" id="ProtNLM"/>
    </source>
</evidence>
<dbReference type="InterPro" id="IPR011042">
    <property type="entry name" value="6-blade_b-propeller_TolB-like"/>
</dbReference>
<proteinExistence type="predicted"/>
<dbReference type="Proteomes" id="UP000179242">
    <property type="component" value="Unassembled WGS sequence"/>
</dbReference>
<sequence>MMIRKITVLVLVVSCFVGLLVIGGCTLSANPSTTTYYYNPNWTPNGKILCTKNVQTVSGGSGGSGGTDIAAEYYLVLMNDDGTGETNIKKIGAGGKVAASPLGNYYAYTEGNYVKVVDTSGNDVSSINAGATTDSLDWGPDESKLAYGIKTSATSEIYTVNRDGSGLTFLAVGENVAWKYGTKIIFEYLLGIYTSTATINQDGTNKENIEREDRVISPQILSSNTNEAYGTQGTEYGYIDISLNPKVFNKLFDNFNGYLPKLSKNGDKVVYTDYSLAGIYLINITGTGEIKIK</sequence>
<dbReference type="AlphaFoldDB" id="A0A1F4U3A0"/>
<reference evidence="1 2" key="1">
    <citation type="journal article" date="2016" name="Nat. Commun.">
        <title>Thousands of microbial genomes shed light on interconnected biogeochemical processes in an aquifer system.</title>
        <authorList>
            <person name="Anantharaman K."/>
            <person name="Brown C.T."/>
            <person name="Hug L.A."/>
            <person name="Sharon I."/>
            <person name="Castelle C.J."/>
            <person name="Probst A.J."/>
            <person name="Thomas B.C."/>
            <person name="Singh A."/>
            <person name="Wilkins M.J."/>
            <person name="Karaoz U."/>
            <person name="Brodie E.L."/>
            <person name="Williams K.H."/>
            <person name="Hubbard S.S."/>
            <person name="Banfield J.F."/>
        </authorList>
    </citation>
    <scope>NUCLEOTIDE SEQUENCE [LARGE SCALE GENOMIC DNA]</scope>
</reference>